<reference evidence="2 3" key="1">
    <citation type="submission" date="2017-02" db="EMBL/GenBank/DDBJ databases">
        <authorList>
            <person name="Peterson S.W."/>
        </authorList>
    </citation>
    <scope>NUCLEOTIDE SEQUENCE [LARGE SCALE GENOMIC DNA]</scope>
    <source>
        <strain evidence="2 3">DSM 22335</strain>
    </source>
</reference>
<dbReference type="OrthoDB" id="947125at2"/>
<dbReference type="RefSeq" id="WP_078830277.1">
    <property type="nucleotide sequence ID" value="NZ_FUWH01000002.1"/>
</dbReference>
<dbReference type="Pfam" id="PF00856">
    <property type="entry name" value="SET"/>
    <property type="match status" value="1"/>
</dbReference>
<dbReference type="PROSITE" id="PS50280">
    <property type="entry name" value="SET"/>
    <property type="match status" value="1"/>
</dbReference>
<evidence type="ECO:0000313" key="2">
    <source>
        <dbReference type="EMBL" id="SJZ50187.1"/>
    </source>
</evidence>
<evidence type="ECO:0000259" key="1">
    <source>
        <dbReference type="PROSITE" id="PS50280"/>
    </source>
</evidence>
<proteinExistence type="predicted"/>
<gene>
    <name evidence="2" type="ORF">SAMN04488132_102324</name>
</gene>
<dbReference type="AlphaFoldDB" id="A0A1T4L6G3"/>
<dbReference type="InterPro" id="IPR046341">
    <property type="entry name" value="SET_dom_sf"/>
</dbReference>
<protein>
    <submittedName>
        <fullName evidence="2">SET domain-containing protein</fullName>
    </submittedName>
</protein>
<dbReference type="Proteomes" id="UP000190888">
    <property type="component" value="Unassembled WGS sequence"/>
</dbReference>
<keyword evidence="3" id="KW-1185">Reference proteome</keyword>
<dbReference type="STRING" id="413434.SAMN04488132_102324"/>
<dbReference type="SUPFAM" id="SSF82199">
    <property type="entry name" value="SET domain"/>
    <property type="match status" value="1"/>
</dbReference>
<organism evidence="2 3">
    <name type="scientific">Sediminibacterium ginsengisoli</name>
    <dbReference type="NCBI Taxonomy" id="413434"/>
    <lineage>
        <taxon>Bacteria</taxon>
        <taxon>Pseudomonadati</taxon>
        <taxon>Bacteroidota</taxon>
        <taxon>Chitinophagia</taxon>
        <taxon>Chitinophagales</taxon>
        <taxon>Chitinophagaceae</taxon>
        <taxon>Sediminibacterium</taxon>
    </lineage>
</organism>
<dbReference type="Gene3D" id="2.170.270.10">
    <property type="entry name" value="SET domain"/>
    <property type="match status" value="1"/>
</dbReference>
<evidence type="ECO:0000313" key="3">
    <source>
        <dbReference type="Proteomes" id="UP000190888"/>
    </source>
</evidence>
<dbReference type="SMART" id="SM00317">
    <property type="entry name" value="SET"/>
    <property type="match status" value="1"/>
</dbReference>
<name>A0A1T4L6G3_9BACT</name>
<sequence>MTEAVKIQLQELLRNFPELQHTQVNFSDTQVIFTGQPDISPITEPPLCKKEKPPRDVIGGPSKIEIRKSPVHGFGIFAREKIFAGELIEQAKLLKLGYRQKAQHDDVINDYVWGNKSCTCTECQTYGVKQYLALGFGSIYNHADKPNTHKNIDFPRQLISFTAATDIDADNEIFTHYGAKYWLLRDFWKNVRENKEIEKLDFTQK</sequence>
<feature type="domain" description="SET" evidence="1">
    <location>
        <begin position="62"/>
        <end position="178"/>
    </location>
</feature>
<dbReference type="EMBL" id="FUWH01000002">
    <property type="protein sequence ID" value="SJZ50187.1"/>
    <property type="molecule type" value="Genomic_DNA"/>
</dbReference>
<dbReference type="InterPro" id="IPR001214">
    <property type="entry name" value="SET_dom"/>
</dbReference>
<accession>A0A1T4L6G3</accession>